<dbReference type="Pfam" id="PF20073">
    <property type="entry name" value="DUF6469"/>
    <property type="match status" value="1"/>
</dbReference>
<dbReference type="InterPro" id="IPR045529">
    <property type="entry name" value="DUF6469"/>
</dbReference>
<proteinExistence type="predicted"/>
<evidence type="ECO:0000313" key="3">
    <source>
        <dbReference type="Proteomes" id="UP000265520"/>
    </source>
</evidence>
<name>A0A392QQ37_9FABA</name>
<protein>
    <submittedName>
        <fullName evidence="2">TPR and ankyrin repeat-containing protein 1</fullName>
    </submittedName>
</protein>
<comment type="caution">
    <text evidence="2">The sequence shown here is derived from an EMBL/GenBank/DDBJ whole genome shotgun (WGS) entry which is preliminary data.</text>
</comment>
<evidence type="ECO:0000259" key="1">
    <source>
        <dbReference type="Pfam" id="PF20073"/>
    </source>
</evidence>
<reference evidence="2 3" key="1">
    <citation type="journal article" date="2018" name="Front. Plant Sci.">
        <title>Red Clover (Trifolium pratense) and Zigzag Clover (T. medium) - A Picture of Genomic Similarities and Differences.</title>
        <authorList>
            <person name="Dluhosova J."/>
            <person name="Istvanek J."/>
            <person name="Nedelnik J."/>
            <person name="Repkova J."/>
        </authorList>
    </citation>
    <scope>NUCLEOTIDE SEQUENCE [LARGE SCALE GENOMIC DNA]</scope>
    <source>
        <strain evidence="3">cv. 10/8</strain>
        <tissue evidence="2">Leaf</tissue>
    </source>
</reference>
<dbReference type="EMBL" id="LXQA010150626">
    <property type="protein sequence ID" value="MCI25982.1"/>
    <property type="molecule type" value="Genomic_DNA"/>
</dbReference>
<sequence>MWCFLSIVKTEDSNDGEHVDSVCFKVTASQDLDLDELRYKSLYIVFLMNVGSNRKIWSSLHMTSGNWKLFKQILCNNDDKVNASCGCISLADTILDDCLYQRLTS</sequence>
<organism evidence="2 3">
    <name type="scientific">Trifolium medium</name>
    <dbReference type="NCBI Taxonomy" id="97028"/>
    <lineage>
        <taxon>Eukaryota</taxon>
        <taxon>Viridiplantae</taxon>
        <taxon>Streptophyta</taxon>
        <taxon>Embryophyta</taxon>
        <taxon>Tracheophyta</taxon>
        <taxon>Spermatophyta</taxon>
        <taxon>Magnoliopsida</taxon>
        <taxon>eudicotyledons</taxon>
        <taxon>Gunneridae</taxon>
        <taxon>Pentapetalae</taxon>
        <taxon>rosids</taxon>
        <taxon>fabids</taxon>
        <taxon>Fabales</taxon>
        <taxon>Fabaceae</taxon>
        <taxon>Papilionoideae</taxon>
        <taxon>50 kb inversion clade</taxon>
        <taxon>NPAAA clade</taxon>
        <taxon>Hologalegina</taxon>
        <taxon>IRL clade</taxon>
        <taxon>Trifolieae</taxon>
        <taxon>Trifolium</taxon>
    </lineage>
</organism>
<feature type="non-terminal residue" evidence="2">
    <location>
        <position position="105"/>
    </location>
</feature>
<dbReference type="Proteomes" id="UP000265520">
    <property type="component" value="Unassembled WGS sequence"/>
</dbReference>
<feature type="domain" description="DUF6469" evidence="1">
    <location>
        <begin position="1"/>
        <end position="63"/>
    </location>
</feature>
<accession>A0A392QQ37</accession>
<dbReference type="AlphaFoldDB" id="A0A392QQ37"/>
<keyword evidence="3" id="KW-1185">Reference proteome</keyword>
<evidence type="ECO:0000313" key="2">
    <source>
        <dbReference type="EMBL" id="MCI25982.1"/>
    </source>
</evidence>